<gene>
    <name evidence="1" type="ORF">COV07_04355</name>
</gene>
<reference evidence="1 2" key="1">
    <citation type="submission" date="2017-09" db="EMBL/GenBank/DDBJ databases">
        <title>Depth-based differentiation of microbial function through sediment-hosted aquifers and enrichment of novel symbionts in the deep terrestrial subsurface.</title>
        <authorList>
            <person name="Probst A.J."/>
            <person name="Ladd B."/>
            <person name="Jarett J.K."/>
            <person name="Geller-Mcgrath D.E."/>
            <person name="Sieber C.M."/>
            <person name="Emerson J.B."/>
            <person name="Anantharaman K."/>
            <person name="Thomas B.C."/>
            <person name="Malmstrom R."/>
            <person name="Stieglmeier M."/>
            <person name="Klingl A."/>
            <person name="Woyke T."/>
            <person name="Ryan C.M."/>
            <person name="Banfield J.F."/>
        </authorList>
    </citation>
    <scope>NUCLEOTIDE SEQUENCE [LARGE SCALE GENOMIC DNA]</scope>
    <source>
        <strain evidence="1">CG10_big_fil_rev_8_21_14_0_10_45_14</strain>
    </source>
</reference>
<proteinExistence type="predicted"/>
<sequence>MTKDKFLRVIKKDVSKEEGAVRTVEDRLLSYNLSRAKLILSKYGREPNAEEAGKLSAYLAEEAPLFAENKNLSLVGINLAEEYCKLLEINDDEGARLSQLRSHMIARMSEEMAGVPSYDYESTALMIMLSGLRSDFLLRLADSKTDPLDLRGILCEHLKAKVSFRFLASNKTPPPLWHTNLPKRIVDGEYAKFIEQREQDKRYLTDLQTEKASLLKSTAMQTSANDIISVTRDIKRCEAEMSQREVMGPAKFSKIMLNVLNKHNPAEMLNQLLGSHNSLEEILI</sequence>
<protein>
    <submittedName>
        <fullName evidence="1">Uncharacterized protein</fullName>
    </submittedName>
</protein>
<evidence type="ECO:0000313" key="2">
    <source>
        <dbReference type="Proteomes" id="UP000230833"/>
    </source>
</evidence>
<organism evidence="1 2">
    <name type="scientific">Candidatus Vogelbacteria bacterium CG10_big_fil_rev_8_21_14_0_10_45_14</name>
    <dbReference type="NCBI Taxonomy" id="1975042"/>
    <lineage>
        <taxon>Bacteria</taxon>
        <taxon>Candidatus Vogeliibacteriota</taxon>
    </lineage>
</organism>
<evidence type="ECO:0000313" key="1">
    <source>
        <dbReference type="EMBL" id="PIR46302.1"/>
    </source>
</evidence>
<comment type="caution">
    <text evidence="1">The sequence shown here is derived from an EMBL/GenBank/DDBJ whole genome shotgun (WGS) entry which is preliminary data.</text>
</comment>
<name>A0A2H0RIB2_9BACT</name>
<dbReference type="EMBL" id="PCYL01000047">
    <property type="protein sequence ID" value="PIR46302.1"/>
    <property type="molecule type" value="Genomic_DNA"/>
</dbReference>
<dbReference type="Proteomes" id="UP000230833">
    <property type="component" value="Unassembled WGS sequence"/>
</dbReference>
<accession>A0A2H0RIB2</accession>
<dbReference type="AlphaFoldDB" id="A0A2H0RIB2"/>